<evidence type="ECO:0000256" key="1">
    <source>
        <dbReference type="SAM" id="MobiDB-lite"/>
    </source>
</evidence>
<proteinExistence type="predicted"/>
<dbReference type="AlphaFoldDB" id="A0A7R9AS67"/>
<organism evidence="2">
    <name type="scientific">Timema shepardi</name>
    <name type="common">Walking stick</name>
    <dbReference type="NCBI Taxonomy" id="629360"/>
    <lineage>
        <taxon>Eukaryota</taxon>
        <taxon>Metazoa</taxon>
        <taxon>Ecdysozoa</taxon>
        <taxon>Arthropoda</taxon>
        <taxon>Hexapoda</taxon>
        <taxon>Insecta</taxon>
        <taxon>Pterygota</taxon>
        <taxon>Neoptera</taxon>
        <taxon>Polyneoptera</taxon>
        <taxon>Phasmatodea</taxon>
        <taxon>Timematodea</taxon>
        <taxon>Timematoidea</taxon>
        <taxon>Timematidae</taxon>
        <taxon>Timema</taxon>
    </lineage>
</organism>
<gene>
    <name evidence="2" type="ORF">TSIB3V08_LOCUS3800</name>
</gene>
<sequence>MKVYDISQMRQAVTLMLMLRVVSYNTVSAIPARKVLVYSVGEWGSRKGGGGWLEGSFDTGSAERGMQDEARPLPGIGKVELEEVNPHLHGGRVENHLRKTSPSSPDRDSNLDLPVLGSRATHDKHVSQLRHRGGLNYHMNNEVQNILLVEKDNHRPTTVNGFSSEASSNSNISQSVYKCVWGGRVGEVLYRTFPHLRTVRNMTEKECGDRKLGVMPGNTSWGDMNRCRDLAERERNTRHKRKDRINNSGHYLAMGGDMETESDLRPLWRELLLAICTVLLHALTSAW</sequence>
<dbReference type="EMBL" id="OC001298">
    <property type="protein sequence ID" value="CAD7259596.1"/>
    <property type="molecule type" value="Genomic_DNA"/>
</dbReference>
<feature type="compositionally biased region" description="Basic and acidic residues" evidence="1">
    <location>
        <begin position="88"/>
        <end position="97"/>
    </location>
</feature>
<evidence type="ECO:0000313" key="2">
    <source>
        <dbReference type="EMBL" id="CAD7259596.1"/>
    </source>
</evidence>
<feature type="region of interest" description="Disordered" evidence="1">
    <location>
        <begin position="88"/>
        <end position="114"/>
    </location>
</feature>
<name>A0A7R9AS67_TIMSH</name>
<accession>A0A7R9AS67</accession>
<reference evidence="2" key="1">
    <citation type="submission" date="2020-11" db="EMBL/GenBank/DDBJ databases">
        <authorList>
            <person name="Tran Van P."/>
        </authorList>
    </citation>
    <scope>NUCLEOTIDE SEQUENCE</scope>
</reference>
<protein>
    <submittedName>
        <fullName evidence="2">Uncharacterized protein</fullName>
    </submittedName>
</protein>